<dbReference type="GO" id="GO:0000981">
    <property type="term" value="F:DNA-binding transcription factor activity, RNA polymerase II-specific"/>
    <property type="evidence" value="ECO:0007669"/>
    <property type="project" value="InterPro"/>
</dbReference>
<keyword evidence="4" id="KW-0238">DNA-binding</keyword>
<dbReference type="RefSeq" id="XP_041561490.1">
    <property type="nucleotide sequence ID" value="XM_041695796.1"/>
</dbReference>
<keyword evidence="2" id="KW-0862">Zinc</keyword>
<feature type="region of interest" description="Disordered" evidence="7">
    <location>
        <begin position="80"/>
        <end position="111"/>
    </location>
</feature>
<dbReference type="PROSITE" id="PS50048">
    <property type="entry name" value="ZN2_CY6_FUNGAL_2"/>
    <property type="match status" value="1"/>
</dbReference>
<reference evidence="9" key="2">
    <citation type="submission" date="2021-02" db="EMBL/GenBank/DDBJ databases">
        <title>Aspergillus puulaauensis MK2 genome sequence.</title>
        <authorList>
            <person name="Futagami T."/>
            <person name="Mori K."/>
            <person name="Kadooka C."/>
            <person name="Tanaka T."/>
        </authorList>
    </citation>
    <scope>NUCLEOTIDE SEQUENCE</scope>
    <source>
        <strain evidence="9">MK2</strain>
    </source>
</reference>
<dbReference type="PANTHER" id="PTHR47660:SF3">
    <property type="entry name" value="FINGER DOMAIN PROTEIN, PUTATIVE (AFU_ORTHOLOGUE AFUA_4G03310)-RELATED"/>
    <property type="match status" value="1"/>
</dbReference>
<feature type="compositionally biased region" description="Polar residues" evidence="7">
    <location>
        <begin position="80"/>
        <end position="98"/>
    </location>
</feature>
<evidence type="ECO:0000313" key="9">
    <source>
        <dbReference type="EMBL" id="BCS29304.1"/>
    </source>
</evidence>
<evidence type="ECO:0000256" key="2">
    <source>
        <dbReference type="ARBA" id="ARBA00022833"/>
    </source>
</evidence>
<reference evidence="9" key="1">
    <citation type="submission" date="2021-01" db="EMBL/GenBank/DDBJ databases">
        <authorList>
            <consortium name="Aspergillus puulaauensis MK2 genome sequencing consortium"/>
            <person name="Kazuki M."/>
            <person name="Futagami T."/>
        </authorList>
    </citation>
    <scope>NUCLEOTIDE SEQUENCE</scope>
    <source>
        <strain evidence="9">MK2</strain>
    </source>
</reference>
<dbReference type="Pfam" id="PF00172">
    <property type="entry name" value="Zn_clus"/>
    <property type="match status" value="1"/>
</dbReference>
<dbReference type="InterPro" id="IPR001138">
    <property type="entry name" value="Zn2Cys6_DnaBD"/>
</dbReference>
<protein>
    <recommendedName>
        <fullName evidence="8">Zn(2)-C6 fungal-type domain-containing protein</fullName>
    </recommendedName>
</protein>
<keyword evidence="6" id="KW-0539">Nucleus</keyword>
<name>A0A7R8ARG4_9EURO</name>
<evidence type="ECO:0000256" key="7">
    <source>
        <dbReference type="SAM" id="MobiDB-lite"/>
    </source>
</evidence>
<accession>A0A7R8ARG4</accession>
<dbReference type="AlphaFoldDB" id="A0A7R8ARG4"/>
<dbReference type="Proteomes" id="UP000654913">
    <property type="component" value="Chromosome 7"/>
</dbReference>
<evidence type="ECO:0000256" key="5">
    <source>
        <dbReference type="ARBA" id="ARBA00023163"/>
    </source>
</evidence>
<dbReference type="Gene3D" id="4.10.240.10">
    <property type="entry name" value="Zn(2)-C6 fungal-type DNA-binding domain"/>
    <property type="match status" value="1"/>
</dbReference>
<dbReference type="PROSITE" id="PS00463">
    <property type="entry name" value="ZN2_CY6_FUNGAL_1"/>
    <property type="match status" value="1"/>
</dbReference>
<evidence type="ECO:0000256" key="6">
    <source>
        <dbReference type="ARBA" id="ARBA00023242"/>
    </source>
</evidence>
<gene>
    <name evidence="9" type="ORF">APUU_70874A</name>
</gene>
<dbReference type="EMBL" id="AP024449">
    <property type="protein sequence ID" value="BCS29304.1"/>
    <property type="molecule type" value="Genomic_DNA"/>
</dbReference>
<evidence type="ECO:0000256" key="3">
    <source>
        <dbReference type="ARBA" id="ARBA00023015"/>
    </source>
</evidence>
<organism evidence="9 10">
    <name type="scientific">Aspergillus puulaauensis</name>
    <dbReference type="NCBI Taxonomy" id="1220207"/>
    <lineage>
        <taxon>Eukaryota</taxon>
        <taxon>Fungi</taxon>
        <taxon>Dikarya</taxon>
        <taxon>Ascomycota</taxon>
        <taxon>Pezizomycotina</taxon>
        <taxon>Eurotiomycetes</taxon>
        <taxon>Eurotiomycetidae</taxon>
        <taxon>Eurotiales</taxon>
        <taxon>Aspergillaceae</taxon>
        <taxon>Aspergillus</taxon>
    </lineage>
</organism>
<dbReference type="SUPFAM" id="SSF57701">
    <property type="entry name" value="Zn2/Cys6 DNA-binding domain"/>
    <property type="match status" value="1"/>
</dbReference>
<proteinExistence type="predicted"/>
<dbReference type="KEGG" id="apuu:APUU_70874A"/>
<dbReference type="OrthoDB" id="5423818at2759"/>
<dbReference type="GO" id="GO:0003677">
    <property type="term" value="F:DNA binding"/>
    <property type="evidence" value="ECO:0007669"/>
    <property type="project" value="UniProtKB-KW"/>
</dbReference>
<keyword evidence="1" id="KW-0479">Metal-binding</keyword>
<evidence type="ECO:0000256" key="1">
    <source>
        <dbReference type="ARBA" id="ARBA00022723"/>
    </source>
</evidence>
<dbReference type="PANTHER" id="PTHR47660">
    <property type="entry name" value="TRANSCRIPTION FACTOR WITH C2H2 AND ZN(2)-CYS(6) DNA BINDING DOMAIN (EUROFUNG)-RELATED-RELATED"/>
    <property type="match status" value="1"/>
</dbReference>
<dbReference type="GeneID" id="64979301"/>
<feature type="domain" description="Zn(2)-C6 fungal-type" evidence="8">
    <location>
        <begin position="46"/>
        <end position="76"/>
    </location>
</feature>
<dbReference type="SMART" id="SM00066">
    <property type="entry name" value="GAL4"/>
    <property type="match status" value="1"/>
</dbReference>
<keyword evidence="10" id="KW-1185">Reference proteome</keyword>
<keyword evidence="3" id="KW-0805">Transcription regulation</keyword>
<evidence type="ECO:0000313" key="10">
    <source>
        <dbReference type="Proteomes" id="UP000654913"/>
    </source>
</evidence>
<evidence type="ECO:0000259" key="8">
    <source>
        <dbReference type="PROSITE" id="PS50048"/>
    </source>
</evidence>
<dbReference type="GO" id="GO:0008270">
    <property type="term" value="F:zinc ion binding"/>
    <property type="evidence" value="ECO:0007669"/>
    <property type="project" value="InterPro"/>
</dbReference>
<dbReference type="CDD" id="cd00067">
    <property type="entry name" value="GAL4"/>
    <property type="match status" value="1"/>
</dbReference>
<keyword evidence="5" id="KW-0804">Transcription</keyword>
<evidence type="ECO:0000256" key="4">
    <source>
        <dbReference type="ARBA" id="ARBA00023125"/>
    </source>
</evidence>
<sequence length="515" mass="57573">MDAEREIQSVLRCGLCNKPFNKQSTLKRHGYYCRSRRAGPTQRSRSCIACARRKARCDNRRPECSRCSAKGVECHYPSLTSRNKTSDIPSTTDSTADSRSPRGADPALTITDPGHRGVVDIGVAGEVQVEHLNWDNYDTGLALDFVGFDFLNPILQSNEKPAEYQHPIPTLLGTTPSPPSAGEVQTQQNLYPQLTIPSLPSLPRLLVYRPESNTGGKRTTTLILHTLKSYLLMMLRENTLPPFIHPHSLAHPSLSPNNEFQNNYNTYNLLANCITLVQTLNTSPGKSRKSFWEHVRTECTKICSADYHSKLNRWELLGAMQALSVYILIRLDEGETEENNLDFLFLAAVTAIAQQLCSDDVAHDVTSGLYDDEGMTWKGWVFEESRRRLSIIYRVLNMLVYFEPAARCDLPTDLILAPLPAKKPLWEANDEVVWKAETERDPRLHQTAFGIAASGSLVRLDKGHGRGELHRRDDVLSHTVLDVGVVSRSPADWEEWCSGMDGFGGLVMLAASLVV</sequence>
<dbReference type="InterPro" id="IPR036864">
    <property type="entry name" value="Zn2-C6_fun-type_DNA-bd_sf"/>
</dbReference>